<keyword evidence="4" id="KW-1185">Reference proteome</keyword>
<dbReference type="InterPro" id="IPR029261">
    <property type="entry name" value="Transposase_Znf"/>
</dbReference>
<evidence type="ECO:0000313" key="4">
    <source>
        <dbReference type="Proteomes" id="UP000287247"/>
    </source>
</evidence>
<dbReference type="InterPro" id="IPR047951">
    <property type="entry name" value="Transpos_ISL3"/>
</dbReference>
<dbReference type="Pfam" id="PF14690">
    <property type="entry name" value="Zn_ribbon_ISL3"/>
    <property type="match status" value="1"/>
</dbReference>
<evidence type="ECO:0008006" key="5">
    <source>
        <dbReference type="Google" id="ProtNLM"/>
    </source>
</evidence>
<dbReference type="AlphaFoldDB" id="A0A401IJW5"/>
<dbReference type="RefSeq" id="WP_124972634.1">
    <property type="nucleotide sequence ID" value="NZ_BDQK01000013.1"/>
</dbReference>
<dbReference type="Pfam" id="PF13542">
    <property type="entry name" value="HTH_Tnp_ISL3"/>
    <property type="match status" value="1"/>
</dbReference>
<gene>
    <name evidence="3" type="ORF">AsFPU1_3011</name>
</gene>
<reference evidence="4" key="1">
    <citation type="submission" date="2017-05" db="EMBL/GenBank/DDBJ databases">
        <title>Physiological properties and genetic analysis related to exopolysaccharide production of fresh-water unicellular cyanobacterium Aphanothece sacrum, Suizenji Nori, that has been cultured as a food source in Japan.</title>
        <authorList>
            <person name="Kanesaki Y."/>
            <person name="Yoshikawa S."/>
            <person name="Ohki K."/>
        </authorList>
    </citation>
    <scope>NUCLEOTIDE SEQUENCE [LARGE SCALE GENOMIC DNA]</scope>
    <source>
        <strain evidence="4">FPU1</strain>
    </source>
</reference>
<sequence>MKRELTKILNLPEVIVKAKKEIEESLVLEVESQSKTAFCPRCQKVSHRLHQNHWHLIKDLPWGEKEVFLRINRRQFKCDYCSKPFSEELNFVEKKQKYTKRYARFVTQEVVNSDLLSVAKRHNLTEDQVVSMIN</sequence>
<evidence type="ECO:0000259" key="1">
    <source>
        <dbReference type="Pfam" id="PF13542"/>
    </source>
</evidence>
<dbReference type="PANTHER" id="PTHR33498">
    <property type="entry name" value="TRANSPOSASE FOR INSERTION SEQUENCE ELEMENT IS1557"/>
    <property type="match status" value="1"/>
</dbReference>
<proteinExistence type="predicted"/>
<evidence type="ECO:0000259" key="2">
    <source>
        <dbReference type="Pfam" id="PF14690"/>
    </source>
</evidence>
<feature type="domain" description="Transposase IS204/IS1001/IS1096/IS1165 zinc-finger" evidence="2">
    <location>
        <begin position="36"/>
        <end position="81"/>
    </location>
</feature>
<dbReference type="Proteomes" id="UP000287247">
    <property type="component" value="Unassembled WGS sequence"/>
</dbReference>
<accession>A0A401IJW5</accession>
<comment type="caution">
    <text evidence="3">The sequence shown here is derived from an EMBL/GenBank/DDBJ whole genome shotgun (WGS) entry which is preliminary data.</text>
</comment>
<dbReference type="EMBL" id="BDQK01000013">
    <property type="protein sequence ID" value="GBF81593.1"/>
    <property type="molecule type" value="Genomic_DNA"/>
</dbReference>
<protein>
    <recommendedName>
        <fullName evidence="5">Transposase</fullName>
    </recommendedName>
</protein>
<evidence type="ECO:0000313" key="3">
    <source>
        <dbReference type="EMBL" id="GBF81593.1"/>
    </source>
</evidence>
<dbReference type="InterPro" id="IPR032877">
    <property type="entry name" value="Transposase_HTH"/>
</dbReference>
<name>A0A401IJW5_APHSA</name>
<feature type="domain" description="Transposase IS204/IS1001/IS1096/IS1165 helix-turn-helix" evidence="1">
    <location>
        <begin position="87"/>
        <end position="134"/>
    </location>
</feature>
<dbReference type="OrthoDB" id="428095at2"/>
<organism evidence="3 4">
    <name type="scientific">Aphanothece sacrum FPU1</name>
    <dbReference type="NCBI Taxonomy" id="1920663"/>
    <lineage>
        <taxon>Bacteria</taxon>
        <taxon>Bacillati</taxon>
        <taxon>Cyanobacteriota</taxon>
        <taxon>Cyanophyceae</taxon>
        <taxon>Oscillatoriophycideae</taxon>
        <taxon>Chroococcales</taxon>
        <taxon>Aphanothecaceae</taxon>
        <taxon>Aphanothece</taxon>
    </lineage>
</organism>
<dbReference type="PANTHER" id="PTHR33498:SF1">
    <property type="entry name" value="TRANSPOSASE FOR INSERTION SEQUENCE ELEMENT IS1557"/>
    <property type="match status" value="1"/>
</dbReference>